<dbReference type="EMBL" id="MK500477">
    <property type="protein sequence ID" value="QBK90322.1"/>
    <property type="molecule type" value="Genomic_DNA"/>
</dbReference>
<evidence type="ECO:0000313" key="1">
    <source>
        <dbReference type="EMBL" id="QBK90322.1"/>
    </source>
</evidence>
<reference evidence="1" key="1">
    <citation type="journal article" date="2019" name="MBio">
        <title>Virus Genomes from Deep Sea Sediments Expand the Ocean Megavirome and Support Independent Origins of Viral Gigantism.</title>
        <authorList>
            <person name="Backstrom D."/>
            <person name="Yutin N."/>
            <person name="Jorgensen S.L."/>
            <person name="Dharamshi J."/>
            <person name="Homa F."/>
            <person name="Zaremba-Niedwiedzka K."/>
            <person name="Spang A."/>
            <person name="Wolf Y.I."/>
            <person name="Koonin E.V."/>
            <person name="Ettema T.J."/>
        </authorList>
    </citation>
    <scope>NUCLEOTIDE SEQUENCE</scope>
</reference>
<accession>A0A481Z4E5</accession>
<protein>
    <submittedName>
        <fullName evidence="1">Uncharacterized protein</fullName>
    </submittedName>
</protein>
<name>A0A481Z4E5_9VIRU</name>
<organism evidence="1">
    <name type="scientific">Pithovirus LCPAC103</name>
    <dbReference type="NCBI Taxonomy" id="2506588"/>
    <lineage>
        <taxon>Viruses</taxon>
        <taxon>Pithoviruses</taxon>
    </lineage>
</organism>
<gene>
    <name evidence="1" type="ORF">LCPAC103_00030</name>
</gene>
<sequence length="101" mass="10942">MSRGDISHEQIMRALGIRDQCCLASMDLKCDSRYEQTLIKRPFMTSGRSPLVSIMDASAAVRPVSNGSTVITSTSRAPVNKNKVPQTMEQTIAALTAALTI</sequence>
<proteinExistence type="predicted"/>